<dbReference type="Proteomes" id="UP000198901">
    <property type="component" value="Unassembled WGS sequence"/>
</dbReference>
<evidence type="ECO:0000313" key="2">
    <source>
        <dbReference type="Proteomes" id="UP000198901"/>
    </source>
</evidence>
<sequence>MPSTDAMNPLFSRRKWLGLSAMVGLYPYVAGAESADTPALTPEEIRAVEERLGKKGTYSDKQATLSISLPRNDLSVSIAGEPTPITFGFSGWVAIKRTIDGRSAVLMGDTVLLETEVNPLISAVQRAGLEVGAIHNHFFYENPRIVFMHVHGMGTPEELAGKFAEAIRGTALTPAAQPPAKTGKPAGEAFDLPALDALVGSKAAVNGMTCKYTIGREDLRVVAMGAEMTPAIGLNSWASLAGDMAAARIAGDIAMLEGEVNEVIRTLRTNGLEVVALHHHMLGDDPRMVFLHYYGKGEARKLVSGFRAALDVLGKKHPHGH</sequence>
<proteinExistence type="predicted"/>
<keyword evidence="2" id="KW-1185">Reference proteome</keyword>
<dbReference type="Pfam" id="PF07485">
    <property type="entry name" value="DUF1529"/>
    <property type="match status" value="2"/>
</dbReference>
<evidence type="ECO:0008006" key="3">
    <source>
        <dbReference type="Google" id="ProtNLM"/>
    </source>
</evidence>
<gene>
    <name evidence="1" type="ORF">SAMN04488090_0819</name>
</gene>
<evidence type="ECO:0000313" key="1">
    <source>
        <dbReference type="EMBL" id="SDL42897.1"/>
    </source>
</evidence>
<protein>
    <recommendedName>
        <fullName evidence="3">DUF1259 domain-containing protein</fullName>
    </recommendedName>
</protein>
<dbReference type="InterPro" id="IPR011094">
    <property type="entry name" value="Uncharacterised_LppY/LpqO"/>
</dbReference>
<dbReference type="EMBL" id="FNGS01000002">
    <property type="protein sequence ID" value="SDL42897.1"/>
    <property type="molecule type" value="Genomic_DNA"/>
</dbReference>
<dbReference type="STRING" id="563176.SAMN04488090_0819"/>
<reference evidence="1 2" key="1">
    <citation type="submission" date="2016-10" db="EMBL/GenBank/DDBJ databases">
        <authorList>
            <person name="de Groot N.N."/>
        </authorList>
    </citation>
    <scope>NUCLEOTIDE SEQUENCE [LARGE SCALE GENOMIC DNA]</scope>
    <source>
        <strain evidence="1 2">DSM 21668</strain>
    </source>
</reference>
<organism evidence="1 2">
    <name type="scientific">Siphonobacter aquaeclarae</name>
    <dbReference type="NCBI Taxonomy" id="563176"/>
    <lineage>
        <taxon>Bacteria</taxon>
        <taxon>Pseudomonadati</taxon>
        <taxon>Bacteroidota</taxon>
        <taxon>Cytophagia</taxon>
        <taxon>Cytophagales</taxon>
        <taxon>Cytophagaceae</taxon>
        <taxon>Siphonobacter</taxon>
    </lineage>
</organism>
<dbReference type="AlphaFoldDB" id="A0A1G9JZ78"/>
<name>A0A1G9JZ78_9BACT</name>
<accession>A0A1G9JZ78</accession>